<reference evidence="1" key="1">
    <citation type="submission" date="2021-12" db="EMBL/GenBank/DDBJ databases">
        <title>Convergent genome expansion in fungi linked to evolution of root-endophyte symbiosis.</title>
        <authorList>
            <consortium name="DOE Joint Genome Institute"/>
            <person name="Ke Y.-H."/>
            <person name="Bonito G."/>
            <person name="Liao H.-L."/>
            <person name="Looney B."/>
            <person name="Rojas-Flechas A."/>
            <person name="Nash J."/>
            <person name="Hameed K."/>
            <person name="Schadt C."/>
            <person name="Martin F."/>
            <person name="Crous P.W."/>
            <person name="Miettinen O."/>
            <person name="Magnuson J.K."/>
            <person name="Labbe J."/>
            <person name="Jacobson D."/>
            <person name="Doktycz M.J."/>
            <person name="Veneault-Fourrey C."/>
            <person name="Kuo A."/>
            <person name="Mondo S."/>
            <person name="Calhoun S."/>
            <person name="Riley R."/>
            <person name="Ohm R."/>
            <person name="LaButti K."/>
            <person name="Andreopoulos B."/>
            <person name="Pangilinan J."/>
            <person name="Nolan M."/>
            <person name="Tritt A."/>
            <person name="Clum A."/>
            <person name="Lipzen A."/>
            <person name="Daum C."/>
            <person name="Barry K."/>
            <person name="Grigoriev I.V."/>
            <person name="Vilgalys R."/>
        </authorList>
    </citation>
    <scope>NUCLEOTIDE SEQUENCE</scope>
    <source>
        <strain evidence="1">PMI_201</strain>
    </source>
</reference>
<keyword evidence="2" id="KW-1185">Reference proteome</keyword>
<evidence type="ECO:0000313" key="1">
    <source>
        <dbReference type="EMBL" id="KAH8702197.1"/>
    </source>
</evidence>
<proteinExistence type="predicted"/>
<dbReference type="CDD" id="cd12148">
    <property type="entry name" value="fungal_TF_MHR"/>
    <property type="match status" value="1"/>
</dbReference>
<accession>A0AAD4KZ42</accession>
<dbReference type="AlphaFoldDB" id="A0AAD4KZ42"/>
<name>A0AAD4KZ42_9EURO</name>
<dbReference type="Proteomes" id="UP001201262">
    <property type="component" value="Unassembled WGS sequence"/>
</dbReference>
<comment type="caution">
    <text evidence="1">The sequence shown here is derived from an EMBL/GenBank/DDBJ whole genome shotgun (WGS) entry which is preliminary data.</text>
</comment>
<protein>
    <submittedName>
        <fullName evidence="1">Uncharacterized protein</fullName>
    </submittedName>
</protein>
<evidence type="ECO:0000313" key="2">
    <source>
        <dbReference type="Proteomes" id="UP001201262"/>
    </source>
</evidence>
<dbReference type="RefSeq" id="XP_046075573.1">
    <property type="nucleotide sequence ID" value="XM_046215470.1"/>
</dbReference>
<gene>
    <name evidence="1" type="ORF">BGW36DRAFT_372391</name>
</gene>
<dbReference type="GeneID" id="70245757"/>
<sequence>MLFYMTEIRKRAIAWAHDHDKVCASFTSRPVHLSRHFCVIEMPLDLPDSAITGTPEMLLKSHENLDADGWSKDKTIRPVSGQRVQLMLCMIREEALELKLRPPAPDLEAKAGRILRKLKSTWQSIPSHMKYDSAQQRAGQIKTAMILHSLRLEYLCTEFLLHTLLAISSKISRERLLLTAHEIVNTVLLPIRKRDLLHSHRADMEWAVSGVIPEIPEPAHEIPILPQPKGQNRNRGVRIMQGDLPDPTGLQKM</sequence>
<dbReference type="EMBL" id="JAJTJA010000003">
    <property type="protein sequence ID" value="KAH8702197.1"/>
    <property type="molecule type" value="Genomic_DNA"/>
</dbReference>
<organism evidence="1 2">
    <name type="scientific">Talaromyces proteolyticus</name>
    <dbReference type="NCBI Taxonomy" id="1131652"/>
    <lineage>
        <taxon>Eukaryota</taxon>
        <taxon>Fungi</taxon>
        <taxon>Dikarya</taxon>
        <taxon>Ascomycota</taxon>
        <taxon>Pezizomycotina</taxon>
        <taxon>Eurotiomycetes</taxon>
        <taxon>Eurotiomycetidae</taxon>
        <taxon>Eurotiales</taxon>
        <taxon>Trichocomaceae</taxon>
        <taxon>Talaromyces</taxon>
        <taxon>Talaromyces sect. Bacilispori</taxon>
    </lineage>
</organism>